<evidence type="ECO:0000256" key="1">
    <source>
        <dbReference type="SAM" id="MobiDB-lite"/>
    </source>
</evidence>
<dbReference type="Proteomes" id="UP001341281">
    <property type="component" value="Chromosome 06"/>
</dbReference>
<protein>
    <recommendedName>
        <fullName evidence="4">Helitron helicase-like domain-containing protein</fullName>
    </recommendedName>
</protein>
<name>A0AAQ3WYN7_PASNO</name>
<keyword evidence="3" id="KW-1185">Reference proteome</keyword>
<proteinExistence type="predicted"/>
<accession>A0AAQ3WYN7</accession>
<dbReference type="PANTHER" id="PTHR45786">
    <property type="entry name" value="DNA BINDING PROTEIN-LIKE"/>
    <property type="match status" value="1"/>
</dbReference>
<reference evidence="2 3" key="1">
    <citation type="submission" date="2024-02" db="EMBL/GenBank/DDBJ databases">
        <title>High-quality chromosome-scale genome assembly of Pensacola bahiagrass (Paspalum notatum Flugge var. saurae).</title>
        <authorList>
            <person name="Vega J.M."/>
            <person name="Podio M."/>
            <person name="Orjuela J."/>
            <person name="Siena L.A."/>
            <person name="Pessino S.C."/>
            <person name="Combes M.C."/>
            <person name="Mariac C."/>
            <person name="Albertini E."/>
            <person name="Pupilli F."/>
            <person name="Ortiz J.P.A."/>
            <person name="Leblanc O."/>
        </authorList>
    </citation>
    <scope>NUCLEOTIDE SEQUENCE [LARGE SCALE GENOMIC DNA]</scope>
    <source>
        <strain evidence="2">R1</strain>
        <tissue evidence="2">Leaf</tissue>
    </source>
</reference>
<sequence length="468" mass="52914">MENPKFVPELVWPAMDISGSNGSPVISHDLIVPDWSPKPNFILPDSLQTEEIETSDMSPSRLRHKQSVARDPGPTVITERGERMAAEGDNGTLPQMTTGVLNNVQSTGHSLGPAVTTKAGLPIGDNDDDESVIFEEDEDEDEGYLFAGQDEDTGDVTEIDEAQDDSPAIPDVPDQYDKVYSNIPKETHMLKPVADCRHCSAKKFEYEPPGFCCRSGKIKLSTQDTPPELKRLWESADSNARHFRDNIRFFNGHFSFTSLYCCLDSMTTNMRDCGIYTFRAHGVMYHNLRSFGKEVGAEHKHLELYFYDDDPSLEHRYRRCREKQLEKDKEVVKHLVAILKGNPYSEHLRSIGHVDNLDDYRIELNLDQMLDQKTYNVPINSEVAAVWIEGSERRGQFSNSVMLHGKDRSSHGIRSYHGCYDALSYPLFFPRGELGWHANIPKAHVTMGEVDAYRATHRKSDANGEEQG</sequence>
<dbReference type="EMBL" id="CP144750">
    <property type="protein sequence ID" value="WVZ79212.1"/>
    <property type="molecule type" value="Genomic_DNA"/>
</dbReference>
<evidence type="ECO:0000313" key="3">
    <source>
        <dbReference type="Proteomes" id="UP001341281"/>
    </source>
</evidence>
<organism evidence="2 3">
    <name type="scientific">Paspalum notatum var. saurae</name>
    <dbReference type="NCBI Taxonomy" id="547442"/>
    <lineage>
        <taxon>Eukaryota</taxon>
        <taxon>Viridiplantae</taxon>
        <taxon>Streptophyta</taxon>
        <taxon>Embryophyta</taxon>
        <taxon>Tracheophyta</taxon>
        <taxon>Spermatophyta</taxon>
        <taxon>Magnoliopsida</taxon>
        <taxon>Liliopsida</taxon>
        <taxon>Poales</taxon>
        <taxon>Poaceae</taxon>
        <taxon>PACMAD clade</taxon>
        <taxon>Panicoideae</taxon>
        <taxon>Andropogonodae</taxon>
        <taxon>Paspaleae</taxon>
        <taxon>Paspalinae</taxon>
        <taxon>Paspalum</taxon>
    </lineage>
</organism>
<feature type="region of interest" description="Disordered" evidence="1">
    <location>
        <begin position="53"/>
        <end position="75"/>
    </location>
</feature>
<dbReference type="AlphaFoldDB" id="A0AAQ3WYN7"/>
<evidence type="ECO:0000313" key="2">
    <source>
        <dbReference type="EMBL" id="WVZ79212.1"/>
    </source>
</evidence>
<dbReference type="PANTHER" id="PTHR45786:SF74">
    <property type="entry name" value="ATP-DEPENDENT DNA HELICASE"/>
    <property type="match status" value="1"/>
</dbReference>
<gene>
    <name evidence="2" type="ORF">U9M48_026818</name>
</gene>
<evidence type="ECO:0008006" key="4">
    <source>
        <dbReference type="Google" id="ProtNLM"/>
    </source>
</evidence>